<evidence type="ECO:0000313" key="7">
    <source>
        <dbReference type="Proteomes" id="UP000613840"/>
    </source>
</evidence>
<dbReference type="PANTHER" id="PTHR32114">
    <property type="entry name" value="ABC TRANSPORTER ABCH.3"/>
    <property type="match status" value="1"/>
</dbReference>
<comment type="similarity">
    <text evidence="1">Belongs to the SMC family. SbcC subfamily.</text>
</comment>
<dbReference type="RefSeq" id="WP_229670146.1">
    <property type="nucleotide sequence ID" value="NZ_BMMZ01000007.1"/>
</dbReference>
<feature type="domain" description="Rad50/SbcC-type AAA" evidence="5">
    <location>
        <begin position="5"/>
        <end position="225"/>
    </location>
</feature>
<accession>A0A917SBC4</accession>
<comment type="caution">
    <text evidence="6">The sequence shown here is derived from an EMBL/GenBank/DDBJ whole genome shotgun (WGS) entry which is preliminary data.</text>
</comment>
<evidence type="ECO:0000256" key="3">
    <source>
        <dbReference type="ARBA" id="ARBA00013368"/>
    </source>
</evidence>
<dbReference type="Pfam" id="PF13476">
    <property type="entry name" value="AAA_23"/>
    <property type="match status" value="1"/>
</dbReference>
<evidence type="ECO:0000256" key="2">
    <source>
        <dbReference type="ARBA" id="ARBA00011322"/>
    </source>
</evidence>
<name>A0A917SBC4_9ACTN</name>
<dbReference type="Gene3D" id="3.40.50.300">
    <property type="entry name" value="P-loop containing nucleotide triphosphate hydrolases"/>
    <property type="match status" value="2"/>
</dbReference>
<dbReference type="SUPFAM" id="SSF52540">
    <property type="entry name" value="P-loop containing nucleoside triphosphate hydrolases"/>
    <property type="match status" value="1"/>
</dbReference>
<sequence length="814" mass="87782">MRPMRLDIEGFGTFRDPVSLDFTDTDYFALVGPTGSGKTTVIDAICFALYGAAPRWPRRNQVSLAMAPSTSFTRVSLIFEVGGRQYAAVRALSKSARGQVTTKQTRLITLPAEIDLTGDLGGLLGEELESIAETPADMEAGVERILGLSYEHFTQSVVLPQGGFAKFLHAEKRERQDLLVSLLGLGVYERVMQLANRKSDEARTTASLLRGELDQYADATEAAEESAADRLRTLTDFHDQLQDLLAPWKITTADLETARTKVSDQAADLQALNSISTPTGLDSLAVEREEAAATCAESADAVAAAEKAELEAEQAISDAGQPSTWQQLIKTHDEFDATRKQQAVATAAVAEAVGALDQATSECEHATQVLKQSRTALEEIRIAHAADDLAQHLVAGDECPVCRQVVATIPDRPPHQGLAASRAALDRAEEAMKTADAARSAAERGHDRAVAEEERLAKTLAELETSLAGRPDAAAAAAAYERATEAETRCTVARQVARTARETQRKADDRAKVVEQRWHDVGRSLMIARETVARLTPPATIGDHVADWSSLASWAAGKITELTAAAADSLAARETAASRELEQRAVVGRALDDHDLAAPADFTENAVLTTVVRAVERAQNALDRIKERRGLAEALEKRIGDQEESEQLHKELGNLLNARNFERWMVEEALRAMMIEASETLTELSGGQFELTLDNKQDILVIDHNDASSQRPVQTLSGGETFQASLALALALSSQIAALSPNTGQLDTILLDEGFGTLDPSTLDIVASTLEQLAGGGERTVGLVTHVAALAERVPVRFEVRREGSRSSVEKVWA</sequence>
<gene>
    <name evidence="6" type="ORF">GCM10011575_30440</name>
</gene>
<proteinExistence type="inferred from homology"/>
<keyword evidence="7" id="KW-1185">Reference proteome</keyword>
<dbReference type="AlphaFoldDB" id="A0A917SBC4"/>
<dbReference type="Proteomes" id="UP000613840">
    <property type="component" value="Unassembled WGS sequence"/>
</dbReference>
<keyword evidence="4" id="KW-0175">Coiled coil</keyword>
<dbReference type="EMBL" id="BMMZ01000007">
    <property type="protein sequence ID" value="GGL69806.1"/>
    <property type="molecule type" value="Genomic_DNA"/>
</dbReference>
<feature type="coiled-coil region" evidence="4">
    <location>
        <begin position="608"/>
        <end position="638"/>
    </location>
</feature>
<feature type="coiled-coil region" evidence="4">
    <location>
        <begin position="418"/>
        <end position="445"/>
    </location>
</feature>
<reference evidence="6" key="2">
    <citation type="submission" date="2020-09" db="EMBL/GenBank/DDBJ databases">
        <authorList>
            <person name="Sun Q."/>
            <person name="Zhou Y."/>
        </authorList>
    </citation>
    <scope>NUCLEOTIDE SEQUENCE</scope>
    <source>
        <strain evidence="6">CGMCC 4.7306</strain>
    </source>
</reference>
<evidence type="ECO:0000256" key="4">
    <source>
        <dbReference type="SAM" id="Coils"/>
    </source>
</evidence>
<evidence type="ECO:0000313" key="6">
    <source>
        <dbReference type="EMBL" id="GGL69806.1"/>
    </source>
</evidence>
<evidence type="ECO:0000256" key="1">
    <source>
        <dbReference type="ARBA" id="ARBA00006930"/>
    </source>
</evidence>
<dbReference type="InterPro" id="IPR027417">
    <property type="entry name" value="P-loop_NTPase"/>
</dbReference>
<dbReference type="GO" id="GO:0016887">
    <property type="term" value="F:ATP hydrolysis activity"/>
    <property type="evidence" value="ECO:0007669"/>
    <property type="project" value="InterPro"/>
</dbReference>
<dbReference type="PANTHER" id="PTHR32114:SF2">
    <property type="entry name" value="ABC TRANSPORTER ABCH.3"/>
    <property type="match status" value="1"/>
</dbReference>
<dbReference type="Pfam" id="PF13558">
    <property type="entry name" value="SbcC_Walker_B"/>
    <property type="match status" value="1"/>
</dbReference>
<dbReference type="InterPro" id="IPR038729">
    <property type="entry name" value="Rad50/SbcC_AAA"/>
</dbReference>
<organism evidence="6 7">
    <name type="scientific">Microlunatus endophyticus</name>
    <dbReference type="NCBI Taxonomy" id="1716077"/>
    <lineage>
        <taxon>Bacteria</taxon>
        <taxon>Bacillati</taxon>
        <taxon>Actinomycetota</taxon>
        <taxon>Actinomycetes</taxon>
        <taxon>Propionibacteriales</taxon>
        <taxon>Propionibacteriaceae</taxon>
        <taxon>Microlunatus</taxon>
    </lineage>
</organism>
<comment type="subunit">
    <text evidence="2">Heterodimer of SbcC and SbcD.</text>
</comment>
<evidence type="ECO:0000259" key="5">
    <source>
        <dbReference type="Pfam" id="PF13476"/>
    </source>
</evidence>
<reference evidence="6" key="1">
    <citation type="journal article" date="2014" name="Int. J. Syst. Evol. Microbiol.">
        <title>Complete genome sequence of Corynebacterium casei LMG S-19264T (=DSM 44701T), isolated from a smear-ripened cheese.</title>
        <authorList>
            <consortium name="US DOE Joint Genome Institute (JGI-PGF)"/>
            <person name="Walter F."/>
            <person name="Albersmeier A."/>
            <person name="Kalinowski J."/>
            <person name="Ruckert C."/>
        </authorList>
    </citation>
    <scope>NUCLEOTIDE SEQUENCE</scope>
    <source>
        <strain evidence="6">CGMCC 4.7306</strain>
    </source>
</reference>
<protein>
    <recommendedName>
        <fullName evidence="3">Nuclease SbcCD subunit C</fullName>
    </recommendedName>
</protein>
<dbReference type="GO" id="GO:0006302">
    <property type="term" value="P:double-strand break repair"/>
    <property type="evidence" value="ECO:0007669"/>
    <property type="project" value="InterPro"/>
</dbReference>